<evidence type="ECO:0000313" key="1">
    <source>
        <dbReference type="EMBL" id="TGY88082.1"/>
    </source>
</evidence>
<sequence>MQQLQTVDADTLLYEPLEKPSFVVDGLIPTGLSLFCGSQKIGKSWLMLKLCLCVSQGIPLWDMQTLEGDVLYLCLEDTFCRIQDRLFRLTDEASGRLHFAVASSKLSDGLIVQLEDYLKAYPDSRLVVIDTLQKIRTASKDNAYANDYGDISLLKDFADRHSLSVVVVHHIRKQNDSDVFNKVSGTTGLTGSADATFVLEKESRASDTAKLFVTGRDTPYQELTLRFRDCSWEMVKRQTQEQLAAAEVPSILFRVVAFMQDKEEWTGTATELLLAMGESGELSTVITKWLNEYRSTFLYENGIQYDYQRKYSGRKIILARCGGEHDSHDGYDGSFGMPPHAGMADTGNAANLPSEAQSGG</sequence>
<dbReference type="Proteomes" id="UP000304953">
    <property type="component" value="Unassembled WGS sequence"/>
</dbReference>
<keyword evidence="2" id="KW-1185">Reference proteome</keyword>
<gene>
    <name evidence="1" type="ORF">E5329_25860</name>
</gene>
<accession>A0AC61RN87</accession>
<dbReference type="EMBL" id="SRYA01000101">
    <property type="protein sequence ID" value="TGY88082.1"/>
    <property type="molecule type" value="Genomic_DNA"/>
</dbReference>
<reference evidence="1" key="1">
    <citation type="submission" date="2019-04" db="EMBL/GenBank/DDBJ databases">
        <title>Microbes associate with the intestines of laboratory mice.</title>
        <authorList>
            <person name="Navarre W."/>
            <person name="Wong E."/>
            <person name="Huang K."/>
            <person name="Tropini C."/>
            <person name="Ng K."/>
            <person name="Yu B."/>
        </authorList>
    </citation>
    <scope>NUCLEOTIDE SEQUENCE</scope>
    <source>
        <strain evidence="1">NM01_1-7b</strain>
    </source>
</reference>
<evidence type="ECO:0000313" key="2">
    <source>
        <dbReference type="Proteomes" id="UP000304953"/>
    </source>
</evidence>
<organism evidence="1 2">
    <name type="scientific">Petralouisia muris</name>
    <dbReference type="NCBI Taxonomy" id="3032872"/>
    <lineage>
        <taxon>Bacteria</taxon>
        <taxon>Bacillati</taxon>
        <taxon>Bacillota</taxon>
        <taxon>Clostridia</taxon>
        <taxon>Lachnospirales</taxon>
        <taxon>Lachnospiraceae</taxon>
        <taxon>Petralouisia</taxon>
    </lineage>
</organism>
<comment type="caution">
    <text evidence="1">The sequence shown here is derived from an EMBL/GenBank/DDBJ whole genome shotgun (WGS) entry which is preliminary data.</text>
</comment>
<protein>
    <submittedName>
        <fullName evidence="1">AAA family ATPase</fullName>
    </submittedName>
</protein>
<proteinExistence type="predicted"/>
<name>A0AC61RN87_9FIRM</name>